<organism evidence="1 2">
    <name type="scientific">Prosthecodimorpha staleyi</name>
    <dbReference type="NCBI Taxonomy" id="2840188"/>
    <lineage>
        <taxon>Bacteria</taxon>
        <taxon>Pseudomonadati</taxon>
        <taxon>Pseudomonadota</taxon>
        <taxon>Alphaproteobacteria</taxon>
        <taxon>Hyphomicrobiales</taxon>
        <taxon>Ancalomicrobiaceae</taxon>
        <taxon>Prosthecodimorpha</taxon>
    </lineage>
</organism>
<dbReference type="Proteomes" id="UP000766595">
    <property type="component" value="Unassembled WGS sequence"/>
</dbReference>
<gene>
    <name evidence="1" type="ORF">KL771_17800</name>
</gene>
<accession>A0A947D878</accession>
<dbReference type="EMBL" id="JAHHZF010000008">
    <property type="protein sequence ID" value="MBT9291326.1"/>
    <property type="molecule type" value="Genomic_DNA"/>
</dbReference>
<name>A0A947D878_9HYPH</name>
<evidence type="ECO:0000313" key="1">
    <source>
        <dbReference type="EMBL" id="MBT9291326.1"/>
    </source>
</evidence>
<evidence type="ECO:0000313" key="2">
    <source>
        <dbReference type="Proteomes" id="UP000766595"/>
    </source>
</evidence>
<sequence length="170" mass="18536">MAARRKGTSADERQGSLFPALYPVRRPTATPQTVDCLKIQLALGQALKDCPESAAIVAARITEMTGRPLSAAALYTYTAGSKPEHDMGISRFVAFVRATGARWLWDMLVADDGLIVMEGREAKLATYGLLSQERQRIDAQLRELKSELEADPVPVANVRRRPSPAKGGRS</sequence>
<reference evidence="1 2" key="1">
    <citation type="submission" date="2021-06" db="EMBL/GenBank/DDBJ databases">
        <authorList>
            <person name="Grouzdev D.S."/>
            <person name="Koziaeva V."/>
        </authorList>
    </citation>
    <scope>NUCLEOTIDE SEQUENCE [LARGE SCALE GENOMIC DNA]</scope>
    <source>
        <strain evidence="1 2">22</strain>
    </source>
</reference>
<proteinExistence type="predicted"/>
<comment type="caution">
    <text evidence="1">The sequence shown here is derived from an EMBL/GenBank/DDBJ whole genome shotgun (WGS) entry which is preliminary data.</text>
</comment>
<protein>
    <submittedName>
        <fullName evidence="1">Uncharacterized protein</fullName>
    </submittedName>
</protein>
<dbReference type="AlphaFoldDB" id="A0A947D878"/>
<keyword evidence="2" id="KW-1185">Reference proteome</keyword>
<dbReference type="RefSeq" id="WP_261969882.1">
    <property type="nucleotide sequence ID" value="NZ_JAHHZF010000008.1"/>
</dbReference>